<evidence type="ECO:0000259" key="1">
    <source>
        <dbReference type="Pfam" id="PF17425"/>
    </source>
</evidence>
<evidence type="ECO:0000313" key="3">
    <source>
        <dbReference type="Proteomes" id="UP000282759"/>
    </source>
</evidence>
<dbReference type="InterPro" id="IPR038477">
    <property type="entry name" value="ASST_N_sf"/>
</dbReference>
<dbReference type="InterPro" id="IPR010262">
    <property type="entry name" value="Arylsulfotransferase_bact"/>
</dbReference>
<dbReference type="InterPro" id="IPR053143">
    <property type="entry name" value="Arylsulfate_ST"/>
</dbReference>
<sequence length="558" mass="62333">MKRLTVMGNLPGASTMMFTQTKGYKISAGSYSKLHKQLLLALLAIACLYGCHKDKTPGKDVDPDPVVTQFTIPEESVQLNPSGYAPLCAVVTFTSPINGHTEIIVKGKNGEASDIKHTFTDNGTQHQITVAGLYADYDNTVEISVIDDKQNRANSTISITTGALPPTIPNYINFEVADRTKMESGFSLVSSFSNLPNPPSMPYMVDSFGDIRWIVDYRTHPQLNQLFYDDGIARLKNGNFYFADQKLGIFEIDLLGNVVYNWDLHGYVFHHEVHEKPDGNFLISVTKPESTNSNGQPTVEDYILEIGRNSGDIINTWDLKESLDVYRRAMSDDSQDWIHVNAVLYDETDNTIIVSGRVQGVVKLTYDNHVKWILGPHRGWGSNSRGEDMNQFLLKPLDASGNLIADNAVLDGSANHPDFEWSWYQHSPIHMPGGNLMVFDNGDNRNFTGRVNYSRAVEYKIDPVNMTVQQVWAYGKERGEETFSRIVSSVKFLPGTKHVLFSPGFQVPNAQGMGGKSVEIDYATKQVISELSVSSANGWGFHRVYRMSLYPEEIMNAE</sequence>
<name>A0A437MUN6_9SPHI</name>
<dbReference type="Proteomes" id="UP000282759">
    <property type="component" value="Unassembled WGS sequence"/>
</dbReference>
<keyword evidence="2" id="KW-0808">Transferase</keyword>
<dbReference type="PANTHER" id="PTHR35340">
    <property type="entry name" value="PQQ ENZYME REPEAT PROTEIN-RELATED"/>
    <property type="match status" value="1"/>
</dbReference>
<dbReference type="Pfam" id="PF05935">
    <property type="entry name" value="Arylsulfotrans"/>
    <property type="match status" value="1"/>
</dbReference>
<keyword evidence="3" id="KW-1185">Reference proteome</keyword>
<dbReference type="Pfam" id="PF17425">
    <property type="entry name" value="Arylsulfotran_N"/>
    <property type="match status" value="1"/>
</dbReference>
<dbReference type="Gene3D" id="2.60.40.3100">
    <property type="entry name" value="Arylsulphate sulphotransferase monomer, N-terminal domain"/>
    <property type="match status" value="1"/>
</dbReference>
<proteinExistence type="predicted"/>
<dbReference type="EMBL" id="SACK01000002">
    <property type="protein sequence ID" value="RVU01389.1"/>
    <property type="molecule type" value="Genomic_DNA"/>
</dbReference>
<dbReference type="RefSeq" id="WP_127703764.1">
    <property type="nucleotide sequence ID" value="NZ_SACK01000002.1"/>
</dbReference>
<dbReference type="GO" id="GO:0004062">
    <property type="term" value="F:aryl sulfotransferase activity"/>
    <property type="evidence" value="ECO:0007669"/>
    <property type="project" value="InterPro"/>
</dbReference>
<feature type="domain" description="Arylsulfotransferase N-terminal" evidence="1">
    <location>
        <begin position="76"/>
        <end position="162"/>
    </location>
</feature>
<dbReference type="InterPro" id="IPR035391">
    <property type="entry name" value="Arylsulfotran_N"/>
</dbReference>
<dbReference type="AlphaFoldDB" id="A0A437MUN6"/>
<evidence type="ECO:0000313" key="2">
    <source>
        <dbReference type="EMBL" id="RVU01389.1"/>
    </source>
</evidence>
<accession>A0A437MUN6</accession>
<organism evidence="2 3">
    <name type="scientific">Mucilaginibacter limnophilus</name>
    <dbReference type="NCBI Taxonomy" id="1932778"/>
    <lineage>
        <taxon>Bacteria</taxon>
        <taxon>Pseudomonadati</taxon>
        <taxon>Bacteroidota</taxon>
        <taxon>Sphingobacteriia</taxon>
        <taxon>Sphingobacteriales</taxon>
        <taxon>Sphingobacteriaceae</taxon>
        <taxon>Mucilaginibacter</taxon>
    </lineage>
</organism>
<protein>
    <submittedName>
        <fullName evidence="2">Aryl sulfotransferase</fullName>
    </submittedName>
</protein>
<dbReference type="PANTHER" id="PTHR35340:SF10">
    <property type="entry name" value="CYTOPLASMIC PROTEIN"/>
    <property type="match status" value="1"/>
</dbReference>
<gene>
    <name evidence="2" type="ORF">EOD41_05340</name>
</gene>
<reference evidence="2 3" key="1">
    <citation type="submission" date="2019-01" db="EMBL/GenBank/DDBJ databases">
        <authorList>
            <person name="Chen W.-M."/>
        </authorList>
    </citation>
    <scope>NUCLEOTIDE SEQUENCE [LARGE SCALE GENOMIC DNA]</scope>
    <source>
        <strain evidence="2 3">YBJ-36</strain>
    </source>
</reference>
<dbReference type="OrthoDB" id="304912at2"/>
<comment type="caution">
    <text evidence="2">The sequence shown here is derived from an EMBL/GenBank/DDBJ whole genome shotgun (WGS) entry which is preliminary data.</text>
</comment>